<reference evidence="8" key="3">
    <citation type="submission" date="2020-02" db="EMBL/GenBank/DDBJ databases">
        <authorList>
            <person name="Littmann E."/>
            <person name="Sorbara M."/>
        </authorList>
    </citation>
    <scope>NUCLEOTIDE SEQUENCE</scope>
    <source>
        <strain evidence="8">MSK.10.16</strain>
    </source>
</reference>
<dbReference type="PANTHER" id="PTHR30204">
    <property type="entry name" value="REDOX-CYCLING DRUG-SENSING TRANSCRIPTIONAL ACTIVATOR SOXR"/>
    <property type="match status" value="1"/>
</dbReference>
<dbReference type="Gene3D" id="1.10.1660.10">
    <property type="match status" value="1"/>
</dbReference>
<evidence type="ECO:0000313" key="8">
    <source>
        <dbReference type="EMBL" id="NSE58213.1"/>
    </source>
</evidence>
<dbReference type="InterPro" id="IPR000551">
    <property type="entry name" value="MerR-type_HTH_dom"/>
</dbReference>
<dbReference type="Proteomes" id="UP000724058">
    <property type="component" value="Unassembled WGS sequence"/>
</dbReference>
<keyword evidence="4" id="KW-0804">Transcription</keyword>
<sequence length="112" mass="12946">MTLREICETLEVSRRAIQGYENAGLVKATGRNKYGHLLYDDKAKERIAKIRFYQQLGLSIADITSIIDAPNQVVRNVLEQQVQKLVKEQMKMDDLIKEANQIIDRLKNENDK</sequence>
<keyword evidence="3" id="KW-0238">DNA-binding</keyword>
<dbReference type="SUPFAM" id="SSF46955">
    <property type="entry name" value="Putative DNA-binding domain"/>
    <property type="match status" value="1"/>
</dbReference>
<evidence type="ECO:0000313" key="9">
    <source>
        <dbReference type="Proteomes" id="UP000449249"/>
    </source>
</evidence>
<reference evidence="8" key="2">
    <citation type="journal article" date="2020" name="Cell Host Microbe">
        <title>Functional and Genomic Variation between Human-Derived Isolates of Lachnospiraceae Reveals Inter- and Intra-Species Diversity.</title>
        <authorList>
            <person name="Sorbara M.T."/>
            <person name="Littmann E.R."/>
            <person name="Fontana E."/>
            <person name="Moody T.U."/>
            <person name="Kohout C.E."/>
            <person name="Gjonbalaj M."/>
            <person name="Eaton V."/>
            <person name="Seok R."/>
            <person name="Leiner I.M."/>
            <person name="Pamer E.G."/>
        </authorList>
    </citation>
    <scope>NUCLEOTIDE SEQUENCE</scope>
    <source>
        <strain evidence="8">MSK.10.16</strain>
    </source>
</reference>
<dbReference type="EMBL" id="WWSH01000005">
    <property type="protein sequence ID" value="MZK10181.1"/>
    <property type="molecule type" value="Genomic_DNA"/>
</dbReference>
<dbReference type="Proteomes" id="UP000449249">
    <property type="component" value="Unassembled WGS sequence"/>
</dbReference>
<evidence type="ECO:0000256" key="3">
    <source>
        <dbReference type="ARBA" id="ARBA00023125"/>
    </source>
</evidence>
<protein>
    <submittedName>
        <fullName evidence="7">MerR family transcriptional regulator</fullName>
    </submittedName>
</protein>
<evidence type="ECO:0000256" key="2">
    <source>
        <dbReference type="ARBA" id="ARBA00023015"/>
    </source>
</evidence>
<reference evidence="7 9" key="1">
    <citation type="journal article" date="2019" name="Nat. Med.">
        <title>A library of human gut bacterial isolates paired with longitudinal multiomics data enables mechanistic microbiome research.</title>
        <authorList>
            <person name="Poyet M."/>
            <person name="Groussin M."/>
            <person name="Gibbons S.M."/>
            <person name="Avila-Pacheco J."/>
            <person name="Jiang X."/>
            <person name="Kearney S.M."/>
            <person name="Perrotta A.R."/>
            <person name="Berdy B."/>
            <person name="Zhao S."/>
            <person name="Lieberman T.D."/>
            <person name="Swanson P.K."/>
            <person name="Smith M."/>
            <person name="Roesemann S."/>
            <person name="Alexander J.E."/>
            <person name="Rich S.A."/>
            <person name="Livny J."/>
            <person name="Vlamakis H."/>
            <person name="Clish C."/>
            <person name="Bullock K."/>
            <person name="Deik A."/>
            <person name="Scott J."/>
            <person name="Pierce K.A."/>
            <person name="Xavier R.J."/>
            <person name="Alm E.J."/>
        </authorList>
    </citation>
    <scope>NUCLEOTIDE SEQUENCE [LARGE SCALE GENOMIC DNA]</scope>
    <source>
        <strain evidence="7 9">BIOML-A1</strain>
    </source>
</reference>
<comment type="caution">
    <text evidence="7">The sequence shown here is derived from an EMBL/GenBank/DDBJ whole genome shotgun (WGS) entry which is preliminary data.</text>
</comment>
<evidence type="ECO:0000256" key="1">
    <source>
        <dbReference type="ARBA" id="ARBA00022491"/>
    </source>
</evidence>
<dbReference type="PANTHER" id="PTHR30204:SF69">
    <property type="entry name" value="MERR-FAMILY TRANSCRIPTIONAL REGULATOR"/>
    <property type="match status" value="1"/>
</dbReference>
<proteinExistence type="predicted"/>
<gene>
    <name evidence="8" type="ORF">G4332_08805</name>
    <name evidence="7" type="ORF">GT576_07465</name>
</gene>
<accession>A0A6N9JUN1</accession>
<dbReference type="InterPro" id="IPR009061">
    <property type="entry name" value="DNA-bd_dom_put_sf"/>
</dbReference>
<feature type="coiled-coil region" evidence="5">
    <location>
        <begin position="78"/>
        <end position="112"/>
    </location>
</feature>
<dbReference type="InterPro" id="IPR047057">
    <property type="entry name" value="MerR_fam"/>
</dbReference>
<evidence type="ECO:0000259" key="6">
    <source>
        <dbReference type="PROSITE" id="PS50937"/>
    </source>
</evidence>
<keyword evidence="2" id="KW-0805">Transcription regulation</keyword>
<dbReference type="AlphaFoldDB" id="A0A6N9JUN1"/>
<keyword evidence="5" id="KW-0175">Coiled coil</keyword>
<evidence type="ECO:0000256" key="4">
    <source>
        <dbReference type="ARBA" id="ARBA00023163"/>
    </source>
</evidence>
<organism evidence="7 9">
    <name type="scientific">Dorea longicatena</name>
    <dbReference type="NCBI Taxonomy" id="88431"/>
    <lineage>
        <taxon>Bacteria</taxon>
        <taxon>Bacillati</taxon>
        <taxon>Bacillota</taxon>
        <taxon>Clostridia</taxon>
        <taxon>Lachnospirales</taxon>
        <taxon>Lachnospiraceae</taxon>
        <taxon>Dorea</taxon>
    </lineage>
</organism>
<keyword evidence="1" id="KW-0678">Repressor</keyword>
<dbReference type="SMART" id="SM00422">
    <property type="entry name" value="HTH_MERR"/>
    <property type="match status" value="1"/>
</dbReference>
<dbReference type="PROSITE" id="PS50937">
    <property type="entry name" value="HTH_MERR_2"/>
    <property type="match status" value="1"/>
</dbReference>
<dbReference type="GO" id="GO:0003700">
    <property type="term" value="F:DNA-binding transcription factor activity"/>
    <property type="evidence" value="ECO:0007669"/>
    <property type="project" value="InterPro"/>
</dbReference>
<evidence type="ECO:0000313" key="7">
    <source>
        <dbReference type="EMBL" id="MZK10181.1"/>
    </source>
</evidence>
<feature type="domain" description="HTH merR-type" evidence="6">
    <location>
        <begin position="1"/>
        <end position="69"/>
    </location>
</feature>
<name>A0A6N9JUN1_9FIRM</name>
<dbReference type="Pfam" id="PF13411">
    <property type="entry name" value="MerR_1"/>
    <property type="match status" value="1"/>
</dbReference>
<dbReference type="RefSeq" id="WP_161170365.1">
    <property type="nucleotide sequence ID" value="NZ_JAAIOC010000011.1"/>
</dbReference>
<dbReference type="EMBL" id="JAAIOD010000010">
    <property type="protein sequence ID" value="NSE58213.1"/>
    <property type="molecule type" value="Genomic_DNA"/>
</dbReference>
<evidence type="ECO:0000256" key="5">
    <source>
        <dbReference type="SAM" id="Coils"/>
    </source>
</evidence>
<dbReference type="GO" id="GO:0003677">
    <property type="term" value="F:DNA binding"/>
    <property type="evidence" value="ECO:0007669"/>
    <property type="project" value="UniProtKB-KW"/>
</dbReference>